<sequence>MDVLVFLATTGSPKDDRPQSNYEAIKSAQESRDESNNNEKIDQSQQTTPTSPNNTDGQNYSLDSIEDEKSDPPRALPNMGSPVSGILKGGRLWRQQSSEDGTKSNEFSKIDSASDEDGPNHRTVRFVEAEEKKDRCKGSPESEREIEGGEVNHKNPEDVQQDTDSETTAEPTEMMLTFKLGNHMLISNNSLKPNSAVRQLFPSAKPLADSTAQDDASDQYLVTAESLKAFEEAKRAKLPQIIHNDSIKRVIERNTLRRSLVRYEPRRKQTQKTDNSLVERIKQLTCDIDSEVGQQDSEELLARVSPTGEEQRSTAVDGNNQANRYKEPPRNFSPTSSSTTSSNSSMSSTYKKITDLFGKKDKPDSSPPVCLEPKTVQTQTLPDIGGPYINQQECNEKIIRPNPTTDSRKQFLSTLAPLTACVGNVTHPEGDYHYHLSTNNRQNHHQHQHQQVDSVTSSTESEYTLEDIDEGLNNEADGKKNVSTPDVLAGTPASESGDELVNFVQQDQNRIDRIKKKYENDQKKPASTNEDEEDENDDYGFNHRPSVRGIKPRFGSTTEILQQIQNQIQMPATNANTAAWYYSDDDANRVKHNQQQYNNVARQQYRPTSLHENYQNCASQTCYKEVYKTQSFIEMDCNDYQRMTKQLRNGRALSPPPQDISKNYHQTMVYIPYNHIEGYHPVAYQTNEYYRYNQNQINKKYIDTIYHHKMTTHMEEQYCNSNLPHIQKVTAITTKGPYPANYQHLAPSSRSESPLFGGTYSTARATQTAVGCIPSCNLYSVPPPTVRYRDGVRPQWKPEYATVDQMAANKAVNRHSFPIVRPKYPSDNPQDPMCLEDGQQQHNSFNGYYNYGMQNSPADSPTKARYIERGVPEGAASVSPQDSIVTASSSSVATSPTVPHAGNIAANPKPLFYAMNV</sequence>
<evidence type="ECO:0000256" key="1">
    <source>
        <dbReference type="SAM" id="MobiDB-lite"/>
    </source>
</evidence>
<dbReference type="OrthoDB" id="8197931at2759"/>
<evidence type="ECO:0000313" key="2">
    <source>
        <dbReference type="EMBL" id="VEN38398.1"/>
    </source>
</evidence>
<feature type="compositionally biased region" description="Basic and acidic residues" evidence="1">
    <location>
        <begin position="514"/>
        <end position="524"/>
    </location>
</feature>
<dbReference type="AlphaFoldDB" id="A0A653BS17"/>
<accession>A0A653BS17</accession>
<feature type="region of interest" description="Disordered" evidence="1">
    <location>
        <begin position="1"/>
        <end position="168"/>
    </location>
</feature>
<reference evidence="2 3" key="1">
    <citation type="submission" date="2019-01" db="EMBL/GenBank/DDBJ databases">
        <authorList>
            <person name="Sayadi A."/>
        </authorList>
    </citation>
    <scope>NUCLEOTIDE SEQUENCE [LARGE SCALE GENOMIC DNA]</scope>
</reference>
<feature type="region of interest" description="Disordered" evidence="1">
    <location>
        <begin position="514"/>
        <end position="550"/>
    </location>
</feature>
<feature type="compositionally biased region" description="Basic and acidic residues" evidence="1">
    <location>
        <begin position="100"/>
        <end position="109"/>
    </location>
</feature>
<protein>
    <submittedName>
        <fullName evidence="2">Uncharacterized protein</fullName>
    </submittedName>
</protein>
<feature type="compositionally biased region" description="Basic and acidic residues" evidence="1">
    <location>
        <begin position="125"/>
        <end position="157"/>
    </location>
</feature>
<name>A0A653BS17_CALMS</name>
<feature type="region of interest" description="Disordered" evidence="1">
    <location>
        <begin position="441"/>
        <end position="500"/>
    </location>
</feature>
<dbReference type="EMBL" id="CAACVG010004456">
    <property type="protein sequence ID" value="VEN38398.1"/>
    <property type="molecule type" value="Genomic_DNA"/>
</dbReference>
<keyword evidence="3" id="KW-1185">Reference proteome</keyword>
<feature type="compositionally biased region" description="Polar residues" evidence="1">
    <location>
        <begin position="43"/>
        <end position="62"/>
    </location>
</feature>
<feature type="compositionally biased region" description="Acidic residues" evidence="1">
    <location>
        <begin position="463"/>
        <end position="472"/>
    </location>
</feature>
<feature type="compositionally biased region" description="Acidic residues" evidence="1">
    <location>
        <begin position="529"/>
        <end position="538"/>
    </location>
</feature>
<feature type="compositionally biased region" description="Basic and acidic residues" evidence="1">
    <location>
        <begin position="29"/>
        <end position="42"/>
    </location>
</feature>
<gene>
    <name evidence="2" type="ORF">CALMAC_LOCUS3304</name>
</gene>
<evidence type="ECO:0000313" key="3">
    <source>
        <dbReference type="Proteomes" id="UP000410492"/>
    </source>
</evidence>
<feature type="region of interest" description="Disordered" evidence="1">
    <location>
        <begin position="302"/>
        <end position="348"/>
    </location>
</feature>
<feature type="compositionally biased region" description="Polar residues" evidence="1">
    <location>
        <begin position="452"/>
        <end position="462"/>
    </location>
</feature>
<feature type="compositionally biased region" description="Low complexity" evidence="1">
    <location>
        <begin position="333"/>
        <end position="348"/>
    </location>
</feature>
<dbReference type="Proteomes" id="UP000410492">
    <property type="component" value="Unassembled WGS sequence"/>
</dbReference>
<proteinExistence type="predicted"/>
<organism evidence="2 3">
    <name type="scientific">Callosobruchus maculatus</name>
    <name type="common">Southern cowpea weevil</name>
    <name type="synonym">Pulse bruchid</name>
    <dbReference type="NCBI Taxonomy" id="64391"/>
    <lineage>
        <taxon>Eukaryota</taxon>
        <taxon>Metazoa</taxon>
        <taxon>Ecdysozoa</taxon>
        <taxon>Arthropoda</taxon>
        <taxon>Hexapoda</taxon>
        <taxon>Insecta</taxon>
        <taxon>Pterygota</taxon>
        <taxon>Neoptera</taxon>
        <taxon>Endopterygota</taxon>
        <taxon>Coleoptera</taxon>
        <taxon>Polyphaga</taxon>
        <taxon>Cucujiformia</taxon>
        <taxon>Chrysomeloidea</taxon>
        <taxon>Chrysomelidae</taxon>
        <taxon>Bruchinae</taxon>
        <taxon>Bruchini</taxon>
        <taxon>Callosobruchus</taxon>
    </lineage>
</organism>
<feature type="compositionally biased region" description="Polar residues" evidence="1">
    <location>
        <begin position="313"/>
        <end position="323"/>
    </location>
</feature>